<sequence>MRYGIVENHKFVLIDENLKRLKNTLPFMPQYSVDMVETYPDDEVEQGFDGNWYEKGHAPQKPLEEARAAKLTELNTAFTSASETAHCMSSAGFEINADETANRNISSLIIALEASTHKSVRFCAYDNSFHDVTLAQLKTMQLEIIANAQAIYARKWVLRELINVAETVESLNAIVIDFDLGEE</sequence>
<dbReference type="Proteomes" id="UP000005089">
    <property type="component" value="Unassembled WGS sequence"/>
</dbReference>
<dbReference type="EMBL" id="GG658170">
    <property type="protein sequence ID" value="EEO29632.1"/>
    <property type="molecule type" value="Genomic_DNA"/>
</dbReference>
<dbReference type="RefSeq" id="WP_005880262.1">
    <property type="nucleotide sequence ID" value="NZ_CP019430.1"/>
</dbReference>
<evidence type="ECO:0000313" key="3">
    <source>
        <dbReference type="Proteomes" id="UP000005089"/>
    </source>
</evidence>
<evidence type="ECO:0000313" key="2">
    <source>
        <dbReference type="EMBL" id="EEO29632.1"/>
    </source>
</evidence>
<evidence type="ECO:0000259" key="1">
    <source>
        <dbReference type="Pfam" id="PF14301"/>
    </source>
</evidence>
<dbReference type="GeneID" id="77135431"/>
<protein>
    <recommendedName>
        <fullName evidence="1">DUF4376 domain-containing protein</fullName>
    </recommendedName>
</protein>
<name>C3X8V6_OXAFO</name>
<feature type="domain" description="DUF4376" evidence="1">
    <location>
        <begin position="65"/>
        <end position="170"/>
    </location>
</feature>
<dbReference type="HOGENOM" id="CLU_1365085_0_0_4"/>
<dbReference type="STRING" id="847.BRW83_1571"/>
<accession>C3X8V6</accession>
<keyword evidence="3" id="KW-1185">Reference proteome</keyword>
<dbReference type="Pfam" id="PF14301">
    <property type="entry name" value="DUF4376"/>
    <property type="match status" value="1"/>
</dbReference>
<gene>
    <name evidence="2" type="ORF">OFBG_00660</name>
</gene>
<dbReference type="InterPro" id="IPR025484">
    <property type="entry name" value="DUF4376"/>
</dbReference>
<organism evidence="2 3">
    <name type="scientific">Oxalobacter formigenes OXCC13</name>
    <dbReference type="NCBI Taxonomy" id="556269"/>
    <lineage>
        <taxon>Bacteria</taxon>
        <taxon>Pseudomonadati</taxon>
        <taxon>Pseudomonadota</taxon>
        <taxon>Betaproteobacteria</taxon>
        <taxon>Burkholderiales</taxon>
        <taxon>Oxalobacteraceae</taxon>
        <taxon>Oxalobacter</taxon>
    </lineage>
</organism>
<dbReference type="AlphaFoldDB" id="C3X8V6"/>
<proteinExistence type="predicted"/>
<reference evidence="2 3" key="1">
    <citation type="submission" date="2009-02" db="EMBL/GenBank/DDBJ databases">
        <title>The Genome Sequence of Oxalobacter formigenes OXCC13.</title>
        <authorList>
            <consortium name="The Broad Institute Genome Sequencing Platform"/>
            <person name="Ward D."/>
            <person name="Young S.K."/>
            <person name="Kodira C.D."/>
            <person name="Zeng Q."/>
            <person name="Koehrsen M."/>
            <person name="Alvarado L."/>
            <person name="Berlin A."/>
            <person name="Borenstein D."/>
            <person name="Chen Z."/>
            <person name="Engels R."/>
            <person name="Freedman E."/>
            <person name="Gellesch M."/>
            <person name="Goldberg J."/>
            <person name="Griggs A."/>
            <person name="Gujja S."/>
            <person name="Heiman D."/>
            <person name="Hepburn T."/>
            <person name="Howarth C."/>
            <person name="Jen D."/>
            <person name="Larson L."/>
            <person name="Lewis B."/>
            <person name="Mehta T."/>
            <person name="Park D."/>
            <person name="Pearson M."/>
            <person name="Roberts A."/>
            <person name="Saif S."/>
            <person name="Shea T."/>
            <person name="Shenoy N."/>
            <person name="Sisk P."/>
            <person name="Stolte C."/>
            <person name="Sykes S."/>
            <person name="Walk T."/>
            <person name="White J."/>
            <person name="Yandava C."/>
            <person name="Allison M.J."/>
            <person name="Lander E."/>
            <person name="Nusbaum C."/>
            <person name="Galagan J."/>
            <person name="Birren B."/>
        </authorList>
    </citation>
    <scope>NUCLEOTIDE SEQUENCE [LARGE SCALE GENOMIC DNA]</scope>
    <source>
        <strain evidence="2 3">OXCC13</strain>
    </source>
</reference>